<feature type="region of interest" description="Disordered" evidence="4">
    <location>
        <begin position="1"/>
        <end position="27"/>
    </location>
</feature>
<organism evidence="6 7">
    <name type="scientific">Mixia osmundae (strain CBS 9802 / IAM 14324 / JCM 22182 / KY 12970)</name>
    <dbReference type="NCBI Taxonomy" id="764103"/>
    <lineage>
        <taxon>Eukaryota</taxon>
        <taxon>Fungi</taxon>
        <taxon>Dikarya</taxon>
        <taxon>Basidiomycota</taxon>
        <taxon>Pucciniomycotina</taxon>
        <taxon>Mixiomycetes</taxon>
        <taxon>Mixiales</taxon>
        <taxon>Mixiaceae</taxon>
        <taxon>Mixia</taxon>
    </lineage>
</organism>
<dbReference type="InterPro" id="IPR008991">
    <property type="entry name" value="Translation_prot_SH3-like_sf"/>
</dbReference>
<accession>G7DWL9</accession>
<dbReference type="SMART" id="SM00739">
    <property type="entry name" value="KOW"/>
    <property type="match status" value="1"/>
</dbReference>
<keyword evidence="2" id="KW-0689">Ribosomal protein</keyword>
<sequence>MGRVAASSSRTQRAAHFGAPSSERRERMAATLSKELRGQHSARSIPIRKDDEVLIVRGKNAGKEGKVIACYRKKYVIHIERIVREKVNGASVPIGIHPSNVVITKLKLDKDRTAILARKAAGKRAKAETMKVD</sequence>
<evidence type="ECO:0000259" key="5">
    <source>
        <dbReference type="SMART" id="SM00739"/>
    </source>
</evidence>
<dbReference type="AlphaFoldDB" id="G7DWL9"/>
<dbReference type="FunFam" id="2.30.30.30:FF:000009">
    <property type="entry name" value="60S ribosomal protein L26"/>
    <property type="match status" value="1"/>
</dbReference>
<evidence type="ECO:0000256" key="4">
    <source>
        <dbReference type="SAM" id="MobiDB-lite"/>
    </source>
</evidence>
<dbReference type="InterPro" id="IPR014722">
    <property type="entry name" value="Rib_uL2_dom2"/>
</dbReference>
<dbReference type="GO" id="GO:0015934">
    <property type="term" value="C:large ribosomal subunit"/>
    <property type="evidence" value="ECO:0007669"/>
    <property type="project" value="InterPro"/>
</dbReference>
<dbReference type="OrthoDB" id="1688503at2759"/>
<dbReference type="InterPro" id="IPR041988">
    <property type="entry name" value="Ribosomal_uL24_KOW"/>
</dbReference>
<dbReference type="GO" id="GO:0003735">
    <property type="term" value="F:structural constituent of ribosome"/>
    <property type="evidence" value="ECO:0007669"/>
    <property type="project" value="InterPro"/>
</dbReference>
<dbReference type="Pfam" id="PF00467">
    <property type="entry name" value="KOW"/>
    <property type="match status" value="1"/>
</dbReference>
<dbReference type="Gene3D" id="2.30.30.30">
    <property type="match status" value="1"/>
</dbReference>
<dbReference type="PANTHER" id="PTHR11143">
    <property type="entry name" value="60S RIBOSOMAL PROTEIN L26 FAMILY MEMBER"/>
    <property type="match status" value="1"/>
</dbReference>
<keyword evidence="7" id="KW-1185">Reference proteome</keyword>
<evidence type="ECO:0000256" key="3">
    <source>
        <dbReference type="ARBA" id="ARBA00023274"/>
    </source>
</evidence>
<feature type="domain" description="KOW" evidence="5">
    <location>
        <begin position="46"/>
        <end position="73"/>
    </location>
</feature>
<dbReference type="GO" id="GO:0006412">
    <property type="term" value="P:translation"/>
    <property type="evidence" value="ECO:0007669"/>
    <property type="project" value="InterPro"/>
</dbReference>
<reference evidence="6 7" key="2">
    <citation type="journal article" date="2012" name="Open Biol.">
        <title>Characteristics of nucleosomes and linker DNA regions on the genome of the basidiomycete Mixia osmundae revealed by mono- and dinucleosome mapping.</title>
        <authorList>
            <person name="Nishida H."/>
            <person name="Kondo S."/>
            <person name="Matsumoto T."/>
            <person name="Suzuki Y."/>
            <person name="Yoshikawa H."/>
            <person name="Taylor T.D."/>
            <person name="Sugiyama J."/>
        </authorList>
    </citation>
    <scope>NUCLEOTIDE SEQUENCE [LARGE SCALE GENOMIC DNA]</scope>
    <source>
        <strain evidence="7">CBS 9802 / IAM 14324 / JCM 22182 / KY 12970</strain>
    </source>
</reference>
<gene>
    <name evidence="6" type="primary">Mo01634</name>
    <name evidence="6" type="ORF">E5Q_01634</name>
</gene>
<keyword evidence="3" id="KW-0687">Ribonucleoprotein</keyword>
<evidence type="ECO:0000313" key="6">
    <source>
        <dbReference type="EMBL" id="GAA94979.1"/>
    </source>
</evidence>
<protein>
    <recommendedName>
        <fullName evidence="5">KOW domain-containing protein</fullName>
    </recommendedName>
</protein>
<proteinExistence type="inferred from homology"/>
<dbReference type="InterPro" id="IPR005756">
    <property type="entry name" value="Ribosomal_uL24_euk/arc"/>
</dbReference>
<evidence type="ECO:0000256" key="2">
    <source>
        <dbReference type="ARBA" id="ARBA00022980"/>
    </source>
</evidence>
<evidence type="ECO:0000256" key="1">
    <source>
        <dbReference type="ARBA" id="ARBA00010618"/>
    </source>
</evidence>
<dbReference type="STRING" id="764103.G7DWL9"/>
<dbReference type="eggNOG" id="KOG3401">
    <property type="taxonomic scope" value="Eukaryota"/>
</dbReference>
<name>G7DWL9_MIXOS</name>
<dbReference type="CDD" id="cd06089">
    <property type="entry name" value="KOW_RPL26"/>
    <property type="match status" value="1"/>
</dbReference>
<dbReference type="InParanoid" id="G7DWL9"/>
<dbReference type="GO" id="GO:0003723">
    <property type="term" value="F:RNA binding"/>
    <property type="evidence" value="ECO:0007669"/>
    <property type="project" value="InterPro"/>
</dbReference>
<dbReference type="Proteomes" id="UP000009131">
    <property type="component" value="Unassembled WGS sequence"/>
</dbReference>
<comment type="similarity">
    <text evidence="1">Belongs to the universal ribosomal protein uL24 family.</text>
</comment>
<dbReference type="HOGENOM" id="CLU_093240_0_1_1"/>
<dbReference type="SUPFAM" id="SSF50104">
    <property type="entry name" value="Translation proteins SH3-like domain"/>
    <property type="match status" value="1"/>
</dbReference>
<feature type="compositionally biased region" description="Polar residues" evidence="4">
    <location>
        <begin position="1"/>
        <end position="12"/>
    </location>
</feature>
<reference evidence="6 7" key="1">
    <citation type="journal article" date="2011" name="J. Gen. Appl. Microbiol.">
        <title>Draft genome sequencing of the enigmatic basidiomycete Mixia osmundae.</title>
        <authorList>
            <person name="Nishida H."/>
            <person name="Nagatsuka Y."/>
            <person name="Sugiyama J."/>
        </authorList>
    </citation>
    <scope>NUCLEOTIDE SEQUENCE [LARGE SCALE GENOMIC DNA]</scope>
    <source>
        <strain evidence="7">CBS 9802 / IAM 14324 / JCM 22182 / KY 12970</strain>
    </source>
</reference>
<dbReference type="InterPro" id="IPR005825">
    <property type="entry name" value="Ribosomal_uL24_CS"/>
</dbReference>
<comment type="caution">
    <text evidence="6">The sequence shown here is derived from an EMBL/GenBank/DDBJ whole genome shotgun (WGS) entry which is preliminary data.</text>
</comment>
<dbReference type="NCBIfam" id="TIGR01080">
    <property type="entry name" value="rplX_A_E"/>
    <property type="match status" value="1"/>
</dbReference>
<dbReference type="Pfam" id="PF16906">
    <property type="entry name" value="Ribosomal_L26"/>
    <property type="match status" value="1"/>
</dbReference>
<dbReference type="InterPro" id="IPR005824">
    <property type="entry name" value="KOW"/>
</dbReference>
<dbReference type="PROSITE" id="PS01108">
    <property type="entry name" value="RIBOSOMAL_L24"/>
    <property type="match status" value="1"/>
</dbReference>
<evidence type="ECO:0000313" key="7">
    <source>
        <dbReference type="Proteomes" id="UP000009131"/>
    </source>
</evidence>
<dbReference type="FunCoup" id="G7DWL9">
    <property type="interactions" value="387"/>
</dbReference>
<dbReference type="EMBL" id="BABT02000052">
    <property type="protein sequence ID" value="GAA94979.1"/>
    <property type="molecule type" value="Genomic_DNA"/>
</dbReference>